<dbReference type="SUPFAM" id="SSF46785">
    <property type="entry name" value="Winged helix' DNA-binding domain"/>
    <property type="match status" value="1"/>
</dbReference>
<evidence type="ECO:0000256" key="1">
    <source>
        <dbReference type="ARBA" id="ARBA00023015"/>
    </source>
</evidence>
<dbReference type="Pfam" id="PF13545">
    <property type="entry name" value="HTH_Crp_2"/>
    <property type="match status" value="1"/>
</dbReference>
<dbReference type="AlphaFoldDB" id="A0A2Z4UAN4"/>
<evidence type="ECO:0000313" key="5">
    <source>
        <dbReference type="EMBL" id="AWY98101.1"/>
    </source>
</evidence>
<dbReference type="PRINTS" id="PR00034">
    <property type="entry name" value="HTHCRP"/>
</dbReference>
<dbReference type="InterPro" id="IPR036388">
    <property type="entry name" value="WH-like_DNA-bd_sf"/>
</dbReference>
<dbReference type="PANTHER" id="PTHR24567">
    <property type="entry name" value="CRP FAMILY TRANSCRIPTIONAL REGULATORY PROTEIN"/>
    <property type="match status" value="1"/>
</dbReference>
<dbReference type="GO" id="GO:0005829">
    <property type="term" value="C:cytosol"/>
    <property type="evidence" value="ECO:0007669"/>
    <property type="project" value="TreeGrafter"/>
</dbReference>
<dbReference type="KEGG" id="blau:DQQ01_08030"/>
<dbReference type="Gene3D" id="2.60.120.10">
    <property type="entry name" value="Jelly Rolls"/>
    <property type="match status" value="1"/>
</dbReference>
<protein>
    <submittedName>
        <fullName evidence="5">Crp/Fnr family transcriptional regulator</fullName>
    </submittedName>
</protein>
<evidence type="ECO:0000313" key="6">
    <source>
        <dbReference type="Proteomes" id="UP000250003"/>
    </source>
</evidence>
<dbReference type="GO" id="GO:0003700">
    <property type="term" value="F:DNA-binding transcription factor activity"/>
    <property type="evidence" value="ECO:0007669"/>
    <property type="project" value="TreeGrafter"/>
</dbReference>
<keyword evidence="6" id="KW-1185">Reference proteome</keyword>
<dbReference type="CDD" id="cd00038">
    <property type="entry name" value="CAP_ED"/>
    <property type="match status" value="1"/>
</dbReference>
<keyword evidence="3" id="KW-0804">Transcription</keyword>
<gene>
    <name evidence="5" type="ORF">DQQ01_08030</name>
</gene>
<dbReference type="Gene3D" id="1.10.10.10">
    <property type="entry name" value="Winged helix-like DNA-binding domain superfamily/Winged helix DNA-binding domain"/>
    <property type="match status" value="1"/>
</dbReference>
<organism evidence="5 6">
    <name type="scientific">Blautia argi</name>
    <dbReference type="NCBI Taxonomy" id="1912897"/>
    <lineage>
        <taxon>Bacteria</taxon>
        <taxon>Bacillati</taxon>
        <taxon>Bacillota</taxon>
        <taxon>Clostridia</taxon>
        <taxon>Lachnospirales</taxon>
        <taxon>Lachnospiraceae</taxon>
        <taxon>Blautia</taxon>
    </lineage>
</organism>
<dbReference type="EMBL" id="CP030280">
    <property type="protein sequence ID" value="AWY98101.1"/>
    <property type="molecule type" value="Genomic_DNA"/>
</dbReference>
<dbReference type="OrthoDB" id="9776746at2"/>
<feature type="domain" description="HTH crp-type" evidence="4">
    <location>
        <begin position="150"/>
        <end position="216"/>
    </location>
</feature>
<dbReference type="Proteomes" id="UP000250003">
    <property type="component" value="Chromosome"/>
</dbReference>
<evidence type="ECO:0000256" key="2">
    <source>
        <dbReference type="ARBA" id="ARBA00023125"/>
    </source>
</evidence>
<evidence type="ECO:0000256" key="3">
    <source>
        <dbReference type="ARBA" id="ARBA00023163"/>
    </source>
</evidence>
<evidence type="ECO:0000259" key="4">
    <source>
        <dbReference type="PROSITE" id="PS51063"/>
    </source>
</evidence>
<dbReference type="SUPFAM" id="SSF51206">
    <property type="entry name" value="cAMP-binding domain-like"/>
    <property type="match status" value="1"/>
</dbReference>
<sequence>MNEKKEEILQKRPFWEHLTKIQKELLLREARIVRYQAGNSIYSSVRECLGAVFILEGIMRTYLLSDEGKEVTMYRLREGDCCVLAASCILSAITFDVEIEAQTDCVALVIPAGLLAAVSRENVYMDNFMYKETAKRFSDVVEALQQMIFLSLTQRVVSFLLDESSKSGSSTITMTHEEIAKIIGSAREAVSRTLKQLAKNGCIALNRGEIILKKKEELYRLL</sequence>
<dbReference type="CDD" id="cd00092">
    <property type="entry name" value="HTH_CRP"/>
    <property type="match status" value="1"/>
</dbReference>
<dbReference type="GO" id="GO:0003677">
    <property type="term" value="F:DNA binding"/>
    <property type="evidence" value="ECO:0007669"/>
    <property type="project" value="UniProtKB-KW"/>
</dbReference>
<dbReference type="Pfam" id="PF00027">
    <property type="entry name" value="cNMP_binding"/>
    <property type="match status" value="1"/>
</dbReference>
<dbReference type="SMART" id="SM00419">
    <property type="entry name" value="HTH_CRP"/>
    <property type="match status" value="1"/>
</dbReference>
<dbReference type="InterPro" id="IPR000595">
    <property type="entry name" value="cNMP-bd_dom"/>
</dbReference>
<keyword evidence="2" id="KW-0238">DNA-binding</keyword>
<dbReference type="InterPro" id="IPR014710">
    <property type="entry name" value="RmlC-like_jellyroll"/>
</dbReference>
<dbReference type="InterPro" id="IPR012318">
    <property type="entry name" value="HTH_CRP"/>
</dbReference>
<accession>A0A2Z4UAN4</accession>
<dbReference type="PROSITE" id="PS51063">
    <property type="entry name" value="HTH_CRP_2"/>
    <property type="match status" value="1"/>
</dbReference>
<dbReference type="InterPro" id="IPR036390">
    <property type="entry name" value="WH_DNA-bd_sf"/>
</dbReference>
<dbReference type="InterPro" id="IPR050397">
    <property type="entry name" value="Env_Response_Regulators"/>
</dbReference>
<dbReference type="InterPro" id="IPR018490">
    <property type="entry name" value="cNMP-bd_dom_sf"/>
</dbReference>
<dbReference type="PANTHER" id="PTHR24567:SF74">
    <property type="entry name" value="HTH-TYPE TRANSCRIPTIONAL REGULATOR ARCR"/>
    <property type="match status" value="1"/>
</dbReference>
<reference evidence="6" key="1">
    <citation type="submission" date="2018-06" db="EMBL/GenBank/DDBJ databases">
        <title>Description of Blautia argi sp. nov., a new anaerobic isolated from dog feces.</title>
        <authorList>
            <person name="Chang Y.-H."/>
            <person name="Paek J."/>
            <person name="Shin Y."/>
        </authorList>
    </citation>
    <scope>NUCLEOTIDE SEQUENCE [LARGE SCALE GENOMIC DNA]</scope>
    <source>
        <strain evidence="6">KCTC 15426</strain>
    </source>
</reference>
<dbReference type="RefSeq" id="WP_111919590.1">
    <property type="nucleotide sequence ID" value="NZ_CAUWHR010000029.1"/>
</dbReference>
<proteinExistence type="predicted"/>
<keyword evidence="1" id="KW-0805">Transcription regulation</keyword>
<name>A0A2Z4UAN4_9FIRM</name>